<feature type="compositionally biased region" description="Polar residues" evidence="1">
    <location>
        <begin position="691"/>
        <end position="704"/>
    </location>
</feature>
<dbReference type="PANTHER" id="PTHR22972:SF8">
    <property type="entry name" value="PROTEIN KINASE DOMAIN-CONTAINING PROTEIN"/>
    <property type="match status" value="1"/>
</dbReference>
<reference evidence="2" key="1">
    <citation type="journal article" date="2018" name="PLoS Negl. Trop. Dis.">
        <title>Sialome diversity of ticks revealed by RNAseq of single tick salivary glands.</title>
        <authorList>
            <person name="Perner J."/>
            <person name="Kropackova S."/>
            <person name="Kopacek P."/>
            <person name="Ribeiro J.M."/>
        </authorList>
    </citation>
    <scope>NUCLEOTIDE SEQUENCE</scope>
    <source>
        <strain evidence="2">Siblings of single egg batch collected in Ceske Budejovice</strain>
        <tissue evidence="2">Salivary glands</tissue>
    </source>
</reference>
<dbReference type="GO" id="GO:0004672">
    <property type="term" value="F:protein kinase activity"/>
    <property type="evidence" value="ECO:0007669"/>
    <property type="project" value="TreeGrafter"/>
</dbReference>
<feature type="compositionally biased region" description="Basic and acidic residues" evidence="1">
    <location>
        <begin position="498"/>
        <end position="507"/>
    </location>
</feature>
<feature type="region of interest" description="Disordered" evidence="1">
    <location>
        <begin position="319"/>
        <end position="348"/>
    </location>
</feature>
<evidence type="ECO:0000256" key="1">
    <source>
        <dbReference type="SAM" id="MobiDB-lite"/>
    </source>
</evidence>
<feature type="compositionally biased region" description="Low complexity" evidence="1">
    <location>
        <begin position="812"/>
        <end position="822"/>
    </location>
</feature>
<dbReference type="InterPro" id="IPR051511">
    <property type="entry name" value="MitoQC_Scaffold_Kinases"/>
</dbReference>
<dbReference type="EMBL" id="GEGO01005374">
    <property type="protein sequence ID" value="JAR90030.1"/>
    <property type="molecule type" value="Transcribed_RNA"/>
</dbReference>
<name>A0A147BGW5_IXORI</name>
<feature type="region of interest" description="Disordered" evidence="1">
    <location>
        <begin position="854"/>
        <end position="896"/>
    </location>
</feature>
<feature type="compositionally biased region" description="Low complexity" evidence="1">
    <location>
        <begin position="486"/>
        <end position="495"/>
    </location>
</feature>
<accession>A0A147BGW5</accession>
<feature type="compositionally biased region" description="Polar residues" evidence="1">
    <location>
        <begin position="598"/>
        <end position="612"/>
    </location>
</feature>
<dbReference type="PANTHER" id="PTHR22972">
    <property type="entry name" value="SERINE/THREONINE PROTEIN KINASE"/>
    <property type="match status" value="1"/>
</dbReference>
<evidence type="ECO:0000313" key="2">
    <source>
        <dbReference type="EMBL" id="JAR90030.1"/>
    </source>
</evidence>
<feature type="compositionally biased region" description="Basic and acidic residues" evidence="1">
    <location>
        <begin position="430"/>
        <end position="449"/>
    </location>
</feature>
<dbReference type="AlphaFoldDB" id="A0A147BGW5"/>
<feature type="compositionally biased region" description="Acidic residues" evidence="1">
    <location>
        <begin position="162"/>
        <end position="189"/>
    </location>
</feature>
<protein>
    <submittedName>
        <fullName evidence="2">Putative catalytic step 2 spliceosome</fullName>
    </submittedName>
</protein>
<feature type="compositionally biased region" description="Polar residues" evidence="1">
    <location>
        <begin position="738"/>
        <end position="755"/>
    </location>
</feature>
<feature type="region of interest" description="Disordered" evidence="1">
    <location>
        <begin position="224"/>
        <end position="276"/>
    </location>
</feature>
<feature type="compositionally biased region" description="Basic residues" evidence="1">
    <location>
        <begin position="555"/>
        <end position="564"/>
    </location>
</feature>
<feature type="region of interest" description="Disordered" evidence="1">
    <location>
        <begin position="636"/>
        <end position="664"/>
    </location>
</feature>
<organism evidence="2">
    <name type="scientific">Ixodes ricinus</name>
    <name type="common">Common tick</name>
    <name type="synonym">Acarus ricinus</name>
    <dbReference type="NCBI Taxonomy" id="34613"/>
    <lineage>
        <taxon>Eukaryota</taxon>
        <taxon>Metazoa</taxon>
        <taxon>Ecdysozoa</taxon>
        <taxon>Arthropoda</taxon>
        <taxon>Chelicerata</taxon>
        <taxon>Arachnida</taxon>
        <taxon>Acari</taxon>
        <taxon>Parasitiformes</taxon>
        <taxon>Ixodida</taxon>
        <taxon>Ixodoidea</taxon>
        <taxon>Ixodidae</taxon>
        <taxon>Ixodinae</taxon>
        <taxon>Ixodes</taxon>
    </lineage>
</organism>
<feature type="compositionally biased region" description="Low complexity" evidence="1">
    <location>
        <begin position="645"/>
        <end position="654"/>
    </location>
</feature>
<feature type="region of interest" description="Disordered" evidence="1">
    <location>
        <begin position="797"/>
        <end position="832"/>
    </location>
</feature>
<proteinExistence type="predicted"/>
<feature type="region of interest" description="Disordered" evidence="1">
    <location>
        <begin position="376"/>
        <end position="621"/>
    </location>
</feature>
<sequence>MSLICQNFVQNAWKKDLCSNCFKSLSDHTDPLSLAGDRCLLDPTVKEENQKNSVISQLGHQRYISQATTIYESRSLLCHPTWKSCLIQDNNDSYVLLKRPKDVRQEEEPPEDTFENAVLTANGLTQGILKVKDKAVPGDPSRKSSSVVFKEDQVQVIGYGGDDYDSDEGNWEMSSDDDDLSLDSLDSTEEEKVITKITRENTDFNSHNENLLRDALALPVHVEAENTSEEPENSSDTAESPTPWGGAEDRSRSPCEMFVDEVDGERSEPPPQDPKVIAATLTDSGTAAIYEARSSFLHSITRSPPLPSAVYTPASDLFIHRGSTSSSSSSEDEVIKPKPKPQLKPKIPVKPAHVVHKESTAVHAAVDSKEIVWAEKTPLAETESSTDSKSEFKWELKPDIKSELKSESKQEPRSVPKLGVVSNGTNEPHPVVEVERTDVSKPDKPEERSIYYAVSEPFSSSPKAEARNPNLHFSEGNIYQEVKSYQQQQQQQQQQRRTPQDSSKEIKLAALAVELEQARYNNNGPCKRQAPAPPMEIPEQSSPRNDSPPATSKKPSSKGAKHKSNNLSSECLQQEDGGKNGKKGIFSFKKLLKRGKDGTTNGDDQPGDSPNNPKAWKNVDRSRLLLHRLDIRHPMDLAMSPNGEPASSPVSPVVSTPPPPVRVLEDGMYEGVTVEKYGPVPLPADCKNVQQIWPRTPSPASWSRTGADESPEPVRECPVQSPSPDTRPGKPPPPPQRCKNNQSPPRTPPMTNSDANAAKPVVPRRLFRPSMKSEKSDYANLADDVRDWISGFVSKKLGHVRSPMAPKKPHRSSSLVSSSGENSGEEESSAVVADDNAYETIGVRHASAIAGPPAPCAPQEEELYSNATSALESGPRGVSSPATWTSGKGDKPPSGVPMVKTCPDQDHRKWEWHTLESSYAAITASVHEALSKYLAHMCKCSHSLPWESKSRELLRWEDFEVGNPSTDSGLLVYHGNYRETSSPVTLLAFEKSRQVSVQAMDHRTVLSFVDSSRDALVVVLPRGTVSSVSNCSLHTSPQHVAYILLQLIGTLESLQCSGVTRVDRTIENCWLAQWDEHQPQLVYLHCKSAGGVPTPHGSQPSLCQHVQATLLQLLRCSKDSDLSSQSGFKIFGIVMELLVEEKPQALSWAKLLLQYYLWAPWALLKRSWPAELTSHLQRWLDIERAGLCKRLSNRIHLDNLPCSVFLEHQAAFLVNASARSLAETSLLLNDKGYFRVHDPCTEELYQDRMLTPL</sequence>
<feature type="compositionally biased region" description="Basic and acidic residues" evidence="1">
    <location>
        <begin position="386"/>
        <end position="414"/>
    </location>
</feature>
<feature type="region of interest" description="Disordered" evidence="1">
    <location>
        <begin position="158"/>
        <end position="189"/>
    </location>
</feature>
<feature type="region of interest" description="Disordered" evidence="1">
    <location>
        <begin position="691"/>
        <end position="778"/>
    </location>
</feature>